<dbReference type="EMBL" id="CP043026">
    <property type="protein sequence ID" value="QEH62279.1"/>
    <property type="molecule type" value="Genomic_DNA"/>
</dbReference>
<keyword evidence="1" id="KW-0175">Coiled coil</keyword>
<feature type="coiled-coil region" evidence="1">
    <location>
        <begin position="65"/>
        <end position="110"/>
    </location>
</feature>
<organism evidence="2 3">
    <name type="scientific">Spiroplasma chinense</name>
    <dbReference type="NCBI Taxonomy" id="216932"/>
    <lineage>
        <taxon>Bacteria</taxon>
        <taxon>Bacillati</taxon>
        <taxon>Mycoplasmatota</taxon>
        <taxon>Mollicutes</taxon>
        <taxon>Entomoplasmatales</taxon>
        <taxon>Spiroplasmataceae</taxon>
        <taxon>Spiroplasma</taxon>
    </lineage>
</organism>
<evidence type="ECO:0000256" key="1">
    <source>
        <dbReference type="SAM" id="Coils"/>
    </source>
</evidence>
<accession>A0A5B9Y6G0</accession>
<protein>
    <submittedName>
        <fullName evidence="2">Uncharacterized protein</fullName>
    </submittedName>
</protein>
<name>A0A5B9Y6G0_9MOLU</name>
<dbReference type="Proteomes" id="UP000323144">
    <property type="component" value="Chromosome"/>
</dbReference>
<sequence>MSDKIKEAVFEDENTTKVIRKINRGMNVTVAREIERYNLKDVNKDCEKAIKDFETKKDFAFMRLKQELLEKTEAHERKIAEQEARIKEQEKFYKLEIEELNKKIESIKKQK</sequence>
<gene>
    <name evidence="2" type="ORF">SCHIN_v1c10860</name>
</gene>
<reference evidence="2 3" key="1">
    <citation type="submission" date="2019-08" db="EMBL/GenBank/DDBJ databases">
        <title>Complete genome sequence of Spiroplasma chinense CCH (DSM 19755).</title>
        <authorList>
            <person name="Shen H.-Y."/>
            <person name="Lin Y.-C."/>
            <person name="Chou L."/>
            <person name="Kuo C.-H."/>
        </authorList>
    </citation>
    <scope>NUCLEOTIDE SEQUENCE [LARGE SCALE GENOMIC DNA]</scope>
    <source>
        <strain evidence="2 3">CCH</strain>
    </source>
</reference>
<evidence type="ECO:0000313" key="2">
    <source>
        <dbReference type="EMBL" id="QEH62279.1"/>
    </source>
</evidence>
<dbReference type="RefSeq" id="WP_166508642.1">
    <property type="nucleotide sequence ID" value="NZ_CP043026.1"/>
</dbReference>
<evidence type="ECO:0000313" key="3">
    <source>
        <dbReference type="Proteomes" id="UP000323144"/>
    </source>
</evidence>
<keyword evidence="3" id="KW-1185">Reference proteome</keyword>
<proteinExistence type="predicted"/>
<dbReference type="KEGG" id="schi:SCHIN_v1c10860"/>
<dbReference type="AlphaFoldDB" id="A0A5B9Y6G0"/>